<comment type="caution">
    <text evidence="3">The sequence shown here is derived from an EMBL/GenBank/DDBJ whole genome shotgun (WGS) entry which is preliminary data.</text>
</comment>
<feature type="compositionally biased region" description="Basic and acidic residues" evidence="1">
    <location>
        <begin position="90"/>
        <end position="171"/>
    </location>
</feature>
<evidence type="ECO:0000256" key="2">
    <source>
        <dbReference type="SAM" id="SignalP"/>
    </source>
</evidence>
<dbReference type="RefSeq" id="WP_208429349.1">
    <property type="nucleotide sequence ID" value="NZ_JAEPRJ010000001.1"/>
</dbReference>
<feature type="signal peptide" evidence="2">
    <location>
        <begin position="1"/>
        <end position="22"/>
    </location>
</feature>
<proteinExistence type="predicted"/>
<sequence>MKSNLKKMSVIAAFILSGSVFVATGCGGHPAYKLKDGESSKVRIIEKDGKLVKLEVNQNAVTEVALAAEDKVGESGCKIKGLGRQKTEEAIKPENELKKEIDIKGKSKENNKEDSKENNKQDTNQDNKKGDKKDNKKENKKDSKKDNKSDNNKKNKDKNKQKGKKTEKGNENKSGNKPAKKKIWVPAVYKTVKHPAVTKQEITVYWVCQCGQVFYSDEDWQAHRPKP</sequence>
<organism evidence="3 4">
    <name type="scientific">Catonella massiliensis</name>
    <dbReference type="NCBI Taxonomy" id="2799636"/>
    <lineage>
        <taxon>Bacteria</taxon>
        <taxon>Bacillati</taxon>
        <taxon>Bacillota</taxon>
        <taxon>Clostridia</taxon>
        <taxon>Lachnospirales</taxon>
        <taxon>Lachnospiraceae</taxon>
        <taxon>Catonella</taxon>
    </lineage>
</organism>
<feature type="region of interest" description="Disordered" evidence="1">
    <location>
        <begin position="90"/>
        <end position="182"/>
    </location>
</feature>
<feature type="chain" id="PRO_5047407224" description="Lipoprotein" evidence="2">
    <location>
        <begin position="23"/>
        <end position="227"/>
    </location>
</feature>
<evidence type="ECO:0008006" key="5">
    <source>
        <dbReference type="Google" id="ProtNLM"/>
    </source>
</evidence>
<dbReference type="EMBL" id="JAEPRJ010000001">
    <property type="protein sequence ID" value="MBK5897893.1"/>
    <property type="molecule type" value="Genomic_DNA"/>
</dbReference>
<gene>
    <name evidence="3" type="ORF">JJN12_08900</name>
</gene>
<accession>A0ABS1J2X8</accession>
<dbReference type="Proteomes" id="UP000604730">
    <property type="component" value="Unassembled WGS sequence"/>
</dbReference>
<evidence type="ECO:0000313" key="3">
    <source>
        <dbReference type="EMBL" id="MBK5897893.1"/>
    </source>
</evidence>
<protein>
    <recommendedName>
        <fullName evidence="5">Lipoprotein</fullName>
    </recommendedName>
</protein>
<keyword evidence="4" id="KW-1185">Reference proteome</keyword>
<reference evidence="3 4" key="1">
    <citation type="submission" date="2021-01" db="EMBL/GenBank/DDBJ databases">
        <title>Isolation and description of Catonella massiliensis sp. nov., a novel Catonella species, isolated from a stable periodontitis subject.</title>
        <authorList>
            <person name="Antezack A."/>
            <person name="Boxberger M."/>
            <person name="La Scola B."/>
            <person name="Monnet-Corti V."/>
        </authorList>
    </citation>
    <scope>NUCLEOTIDE SEQUENCE [LARGE SCALE GENOMIC DNA]</scope>
    <source>
        <strain evidence="3 4">Marseille-Q4567</strain>
    </source>
</reference>
<keyword evidence="2" id="KW-0732">Signal</keyword>
<dbReference type="PROSITE" id="PS51257">
    <property type="entry name" value="PROKAR_LIPOPROTEIN"/>
    <property type="match status" value="1"/>
</dbReference>
<evidence type="ECO:0000256" key="1">
    <source>
        <dbReference type="SAM" id="MobiDB-lite"/>
    </source>
</evidence>
<evidence type="ECO:0000313" key="4">
    <source>
        <dbReference type="Proteomes" id="UP000604730"/>
    </source>
</evidence>
<name>A0ABS1J2X8_9FIRM</name>